<reference evidence="13 14" key="1">
    <citation type="submission" date="2016-10" db="EMBL/GenBank/DDBJ databases">
        <authorList>
            <person name="de Groot N.N."/>
        </authorList>
    </citation>
    <scope>NUCLEOTIDE SEQUENCE [LARGE SCALE GENOMIC DNA]</scope>
    <source>
        <strain evidence="13 14">DSM 12271</strain>
    </source>
</reference>
<evidence type="ECO:0000259" key="12">
    <source>
        <dbReference type="Pfam" id="PF00884"/>
    </source>
</evidence>
<dbReference type="Gene3D" id="3.30.1120.170">
    <property type="match status" value="1"/>
</dbReference>
<evidence type="ECO:0000313" key="14">
    <source>
        <dbReference type="Proteomes" id="UP000198619"/>
    </source>
</evidence>
<evidence type="ECO:0000256" key="9">
    <source>
        <dbReference type="PIRSR" id="PIRSR005091-2"/>
    </source>
</evidence>
<dbReference type="CDD" id="cd16015">
    <property type="entry name" value="LTA_synthase"/>
    <property type="match status" value="1"/>
</dbReference>
<comment type="subcellular location">
    <subcellularLocation>
        <location evidence="1">Cell membrane</location>
        <topology evidence="1">Multi-pass membrane protein</topology>
    </subcellularLocation>
</comment>
<feature type="transmembrane region" description="Helical" evidence="11">
    <location>
        <begin position="20"/>
        <end position="42"/>
    </location>
</feature>
<dbReference type="PANTHER" id="PTHR47371:SF3">
    <property type="entry name" value="PHOSPHOGLYCEROL TRANSFERASE I"/>
    <property type="match status" value="1"/>
</dbReference>
<keyword evidence="6 11" id="KW-1133">Transmembrane helix</keyword>
<proteinExistence type="inferred from homology"/>
<evidence type="ECO:0000256" key="7">
    <source>
        <dbReference type="ARBA" id="ARBA00023136"/>
    </source>
</evidence>
<evidence type="ECO:0000256" key="5">
    <source>
        <dbReference type="ARBA" id="ARBA00022692"/>
    </source>
</evidence>
<feature type="binding site" evidence="10">
    <location>
        <position position="492"/>
    </location>
    <ligand>
        <name>Mn(2+)</name>
        <dbReference type="ChEBI" id="CHEBI:29035"/>
    </ligand>
</feature>
<dbReference type="RefSeq" id="WP_090039624.1">
    <property type="nucleotide sequence ID" value="NZ_FOKI01000006.1"/>
</dbReference>
<dbReference type="SUPFAM" id="SSF53649">
    <property type="entry name" value="Alkaline phosphatase-like"/>
    <property type="match status" value="1"/>
</dbReference>
<feature type="binding site" evidence="10">
    <location>
        <position position="276"/>
    </location>
    <ligand>
        <name>Mn(2+)</name>
        <dbReference type="ChEBI" id="CHEBI:29035"/>
    </ligand>
</feature>
<evidence type="ECO:0000256" key="11">
    <source>
        <dbReference type="SAM" id="Phobius"/>
    </source>
</evidence>
<gene>
    <name evidence="13" type="ORF">SAMN04488528_1006174</name>
</gene>
<dbReference type="STRING" id="84698.SAMN04488528_1006174"/>
<dbReference type="Gene3D" id="3.40.720.10">
    <property type="entry name" value="Alkaline Phosphatase, subunit A"/>
    <property type="match status" value="1"/>
</dbReference>
<sequence>MNFKPQINTRLNTIDKNLVIRGSLFVLTFLSIIFKCALYLGFTLNENVYKLNFSIGYDKASYFFKYYGAFILCFMCLYFLFKNKGKLRYLIGVNIFTTGLILNDLWYFRGFRTVPSLTIVKQTANLDNLSDSIFSMVSIVDVIFIIDILIFLVLYFKIRNFYTEGKRKPLFFLLALIIGVGYIAYPPFVTNVLKKDHPKSYIYGMYDPNDTVTYFSPIGYHVFNAYQVYKDSKPYELTGAEEKEITEWFDFKKENLPDNEYKGMFKDKNVILIQWESLESFVINQKVNGQEITPNLNKLLSKSLYFPHVKEQVNEGTSSDSDLMINTSIFPLRQGSTFFSHPDTTYNSLPKQLESKGYSTIGIHPDKGPFWNWMEGLKGIGFQNLVDYYSFNSDEIIGLGISDDSYLQQIVPMLKDQKDPFYSFMVTLTSHGPFDLPKEYRELDLPKELDENHLGGYFQSLHYTDKALGKFMDSLDEEGLLDNSVVVIEGDHTGVHKYYNDKIQNLSTQEDWWTEVTWDVPFIVYDKNAQSSKQFDITGGQTDIMPTLLYLLGFDRSEFEDTTMGKVLVNTNKDYAVLTNRTVVGNATEEEKEHAIKGLDLADKIIKSNYFKNYYKK</sequence>
<evidence type="ECO:0000256" key="1">
    <source>
        <dbReference type="ARBA" id="ARBA00004651"/>
    </source>
</evidence>
<feature type="active site" evidence="8">
    <location>
        <position position="318"/>
    </location>
</feature>
<feature type="transmembrane region" description="Helical" evidence="11">
    <location>
        <begin position="87"/>
        <end position="108"/>
    </location>
</feature>
<evidence type="ECO:0000256" key="3">
    <source>
        <dbReference type="ARBA" id="ARBA00009983"/>
    </source>
</evidence>
<organism evidence="13 14">
    <name type="scientific">Clostridium frigidicarnis</name>
    <dbReference type="NCBI Taxonomy" id="84698"/>
    <lineage>
        <taxon>Bacteria</taxon>
        <taxon>Bacillati</taxon>
        <taxon>Bacillota</taxon>
        <taxon>Clostridia</taxon>
        <taxon>Eubacteriales</taxon>
        <taxon>Clostridiaceae</taxon>
        <taxon>Clostridium</taxon>
    </lineage>
</organism>
<dbReference type="AlphaFoldDB" id="A0A1I0WYH9"/>
<dbReference type="GO" id="GO:0005886">
    <property type="term" value="C:plasma membrane"/>
    <property type="evidence" value="ECO:0007669"/>
    <property type="project" value="UniProtKB-SubCell"/>
</dbReference>
<dbReference type="InterPro" id="IPR012160">
    <property type="entry name" value="LtaS-like"/>
</dbReference>
<keyword evidence="9" id="KW-0479">Metal-binding</keyword>
<dbReference type="Proteomes" id="UP000198619">
    <property type="component" value="Unassembled WGS sequence"/>
</dbReference>
<dbReference type="EMBL" id="FOKI01000006">
    <property type="protein sequence ID" value="SFA93701.1"/>
    <property type="molecule type" value="Genomic_DNA"/>
</dbReference>
<feature type="domain" description="Sulfatase N-terminal" evidence="12">
    <location>
        <begin position="268"/>
        <end position="553"/>
    </location>
</feature>
<keyword evidence="4" id="KW-1003">Cell membrane</keyword>
<feature type="binding site" evidence="10">
    <location>
        <position position="491"/>
    </location>
    <ligand>
        <name>Mn(2+)</name>
        <dbReference type="ChEBI" id="CHEBI:29035"/>
    </ligand>
</feature>
<dbReference type="OrthoDB" id="5901192at2"/>
<comment type="pathway">
    <text evidence="2">Cell wall biogenesis; lipoteichoic acid biosynthesis.</text>
</comment>
<dbReference type="PANTHER" id="PTHR47371">
    <property type="entry name" value="LIPOTEICHOIC ACID SYNTHASE"/>
    <property type="match status" value="1"/>
</dbReference>
<evidence type="ECO:0000256" key="8">
    <source>
        <dbReference type="PIRSR" id="PIRSR005091-1"/>
    </source>
</evidence>
<protein>
    <submittedName>
        <fullName evidence="13">Uncharacterized sulfatase</fullName>
    </submittedName>
</protein>
<dbReference type="Pfam" id="PF00884">
    <property type="entry name" value="Sulfatase"/>
    <property type="match status" value="1"/>
</dbReference>
<feature type="binding site" evidence="9">
    <location>
        <position position="431"/>
    </location>
    <ligand>
        <name>substrate</name>
    </ligand>
</feature>
<keyword evidence="5 11" id="KW-0812">Transmembrane</keyword>
<keyword evidence="7 11" id="KW-0472">Membrane</keyword>
<evidence type="ECO:0000256" key="6">
    <source>
        <dbReference type="ARBA" id="ARBA00022989"/>
    </source>
</evidence>
<name>A0A1I0WYH9_9CLOT</name>
<dbReference type="PIRSF" id="PIRSF005091">
    <property type="entry name" value="Mmb_sulf_HI1246"/>
    <property type="match status" value="1"/>
</dbReference>
<keyword evidence="9" id="KW-0464">Manganese</keyword>
<evidence type="ECO:0000313" key="13">
    <source>
        <dbReference type="EMBL" id="SFA93701.1"/>
    </source>
</evidence>
<dbReference type="InterPro" id="IPR017850">
    <property type="entry name" value="Alkaline_phosphatase_core_sf"/>
</dbReference>
<keyword evidence="14" id="KW-1185">Reference proteome</keyword>
<feature type="transmembrane region" description="Helical" evidence="11">
    <location>
        <begin position="170"/>
        <end position="188"/>
    </location>
</feature>
<feature type="transmembrane region" description="Helical" evidence="11">
    <location>
        <begin position="133"/>
        <end position="158"/>
    </location>
</feature>
<dbReference type="InterPro" id="IPR050448">
    <property type="entry name" value="OpgB/LTA_synthase_biosynth"/>
</dbReference>
<evidence type="ECO:0000256" key="2">
    <source>
        <dbReference type="ARBA" id="ARBA00004936"/>
    </source>
</evidence>
<comment type="similarity">
    <text evidence="3">Belongs to the LTA synthase family.</text>
</comment>
<dbReference type="InterPro" id="IPR000917">
    <property type="entry name" value="Sulfatase_N"/>
</dbReference>
<evidence type="ECO:0000256" key="4">
    <source>
        <dbReference type="ARBA" id="ARBA00022475"/>
    </source>
</evidence>
<dbReference type="GO" id="GO:0046872">
    <property type="term" value="F:metal ion binding"/>
    <property type="evidence" value="ECO:0007669"/>
    <property type="project" value="UniProtKB-KW"/>
</dbReference>
<feature type="transmembrane region" description="Helical" evidence="11">
    <location>
        <begin position="62"/>
        <end position="80"/>
    </location>
</feature>
<accession>A0A1I0WYH9</accession>
<evidence type="ECO:0000256" key="10">
    <source>
        <dbReference type="PIRSR" id="PIRSR005091-3"/>
    </source>
</evidence>